<protein>
    <submittedName>
        <fullName evidence="1">Uncharacterized protein</fullName>
    </submittedName>
</protein>
<accession>A0A068UM32</accession>
<dbReference type="EMBL" id="HG739122">
    <property type="protein sequence ID" value="CDP09352.1"/>
    <property type="molecule type" value="Genomic_DNA"/>
</dbReference>
<dbReference type="InParanoid" id="A0A068UM32"/>
<reference evidence="2" key="1">
    <citation type="journal article" date="2014" name="Science">
        <title>The coffee genome provides insight into the convergent evolution of caffeine biosynthesis.</title>
        <authorList>
            <person name="Denoeud F."/>
            <person name="Carretero-Paulet L."/>
            <person name="Dereeper A."/>
            <person name="Droc G."/>
            <person name="Guyot R."/>
            <person name="Pietrella M."/>
            <person name="Zheng C."/>
            <person name="Alberti A."/>
            <person name="Anthony F."/>
            <person name="Aprea G."/>
            <person name="Aury J.M."/>
            <person name="Bento P."/>
            <person name="Bernard M."/>
            <person name="Bocs S."/>
            <person name="Campa C."/>
            <person name="Cenci A."/>
            <person name="Combes M.C."/>
            <person name="Crouzillat D."/>
            <person name="Da Silva C."/>
            <person name="Daddiego L."/>
            <person name="De Bellis F."/>
            <person name="Dussert S."/>
            <person name="Garsmeur O."/>
            <person name="Gayraud T."/>
            <person name="Guignon V."/>
            <person name="Jahn K."/>
            <person name="Jamilloux V."/>
            <person name="Joet T."/>
            <person name="Labadie K."/>
            <person name="Lan T."/>
            <person name="Leclercq J."/>
            <person name="Lepelley M."/>
            <person name="Leroy T."/>
            <person name="Li L.T."/>
            <person name="Librado P."/>
            <person name="Lopez L."/>
            <person name="Munoz A."/>
            <person name="Noel B."/>
            <person name="Pallavicini A."/>
            <person name="Perrotta G."/>
            <person name="Poncet V."/>
            <person name="Pot D."/>
            <person name="Priyono X."/>
            <person name="Rigoreau M."/>
            <person name="Rouard M."/>
            <person name="Rozas J."/>
            <person name="Tranchant-Dubreuil C."/>
            <person name="VanBuren R."/>
            <person name="Zhang Q."/>
            <person name="Andrade A.C."/>
            <person name="Argout X."/>
            <person name="Bertrand B."/>
            <person name="de Kochko A."/>
            <person name="Graziosi G."/>
            <person name="Henry R.J."/>
            <person name="Jayarama X."/>
            <person name="Ming R."/>
            <person name="Nagai C."/>
            <person name="Rounsley S."/>
            <person name="Sankoff D."/>
            <person name="Giuliano G."/>
            <person name="Albert V.A."/>
            <person name="Wincker P."/>
            <person name="Lashermes P."/>
        </authorList>
    </citation>
    <scope>NUCLEOTIDE SEQUENCE [LARGE SCALE GENOMIC DNA]</scope>
    <source>
        <strain evidence="2">cv. DH200-94</strain>
    </source>
</reference>
<proteinExistence type="predicted"/>
<organism evidence="1 2">
    <name type="scientific">Coffea canephora</name>
    <name type="common">Robusta coffee</name>
    <dbReference type="NCBI Taxonomy" id="49390"/>
    <lineage>
        <taxon>Eukaryota</taxon>
        <taxon>Viridiplantae</taxon>
        <taxon>Streptophyta</taxon>
        <taxon>Embryophyta</taxon>
        <taxon>Tracheophyta</taxon>
        <taxon>Spermatophyta</taxon>
        <taxon>Magnoliopsida</taxon>
        <taxon>eudicotyledons</taxon>
        <taxon>Gunneridae</taxon>
        <taxon>Pentapetalae</taxon>
        <taxon>asterids</taxon>
        <taxon>lamiids</taxon>
        <taxon>Gentianales</taxon>
        <taxon>Rubiaceae</taxon>
        <taxon>Ixoroideae</taxon>
        <taxon>Gardenieae complex</taxon>
        <taxon>Bertiereae - Coffeeae clade</taxon>
        <taxon>Coffeeae</taxon>
        <taxon>Coffea</taxon>
    </lineage>
</organism>
<gene>
    <name evidence="1" type="ORF">GSCOC_T00028682001</name>
</gene>
<dbReference type="AlphaFoldDB" id="A0A068UM32"/>
<evidence type="ECO:0000313" key="2">
    <source>
        <dbReference type="Proteomes" id="UP000295252"/>
    </source>
</evidence>
<sequence length="190" mass="22107">MASGSDDEDMTPKHLLEHPGIESELLSHEYQKAKVWKEWWDCKKKEAKEFDLEDWKERNRDLSHKSREQILQECWKSVPSFPLNLGAIGGLDDVVKFCFVHDVDPKLWEKYVAECRESEGSDVVPYPGPSPYLPLRPITSYLKNPELHQELIQLATRALEEKQPGYQFLHIELVTGYSCSGYMYNTTFRA</sequence>
<keyword evidence="2" id="KW-1185">Reference proteome</keyword>
<evidence type="ECO:0000313" key="1">
    <source>
        <dbReference type="EMBL" id="CDP09352.1"/>
    </source>
</evidence>
<dbReference type="Gramene" id="CDP09352">
    <property type="protein sequence ID" value="CDP09352"/>
    <property type="gene ID" value="GSCOC_T00028682001"/>
</dbReference>
<name>A0A068UM32_COFCA</name>
<dbReference type="Proteomes" id="UP000295252">
    <property type="component" value="Chromosome IV"/>
</dbReference>